<protein>
    <recommendedName>
        <fullName evidence="5">SH3 domain-containing protein</fullName>
    </recommendedName>
</protein>
<keyword evidence="4" id="KW-1185">Reference proteome</keyword>
<keyword evidence="2" id="KW-0812">Transmembrane</keyword>
<proteinExistence type="predicted"/>
<dbReference type="EMBL" id="MCGO01000034">
    <property type="protein sequence ID" value="ORY40775.1"/>
    <property type="molecule type" value="Genomic_DNA"/>
</dbReference>
<gene>
    <name evidence="3" type="ORF">BCR33DRAFT_719297</name>
</gene>
<feature type="transmembrane region" description="Helical" evidence="2">
    <location>
        <begin position="59"/>
        <end position="81"/>
    </location>
</feature>
<reference evidence="3 4" key="1">
    <citation type="submission" date="2016-07" db="EMBL/GenBank/DDBJ databases">
        <title>Pervasive Adenine N6-methylation of Active Genes in Fungi.</title>
        <authorList>
            <consortium name="DOE Joint Genome Institute"/>
            <person name="Mondo S.J."/>
            <person name="Dannebaum R.O."/>
            <person name="Kuo R.C."/>
            <person name="Labutti K."/>
            <person name="Haridas S."/>
            <person name="Kuo A."/>
            <person name="Salamov A."/>
            <person name="Ahrendt S.R."/>
            <person name="Lipzen A."/>
            <person name="Sullivan W."/>
            <person name="Andreopoulos W.B."/>
            <person name="Clum A."/>
            <person name="Lindquist E."/>
            <person name="Daum C."/>
            <person name="Ramamoorthy G.K."/>
            <person name="Gryganskyi A."/>
            <person name="Culley D."/>
            <person name="Magnuson J.K."/>
            <person name="James T.Y."/>
            <person name="O'Malley M.A."/>
            <person name="Stajich J.E."/>
            <person name="Spatafora J.W."/>
            <person name="Visel A."/>
            <person name="Grigoriev I.V."/>
        </authorList>
    </citation>
    <scope>NUCLEOTIDE SEQUENCE [LARGE SCALE GENOMIC DNA]</scope>
    <source>
        <strain evidence="3 4">JEL800</strain>
    </source>
</reference>
<dbReference type="Gene3D" id="2.30.30.40">
    <property type="entry name" value="SH3 Domains"/>
    <property type="match status" value="1"/>
</dbReference>
<dbReference type="AlphaFoldDB" id="A0A1Y2C387"/>
<dbReference type="SUPFAM" id="SSF50044">
    <property type="entry name" value="SH3-domain"/>
    <property type="match status" value="1"/>
</dbReference>
<feature type="region of interest" description="Disordered" evidence="1">
    <location>
        <begin position="94"/>
        <end position="120"/>
    </location>
</feature>
<comment type="caution">
    <text evidence="3">The sequence shown here is derived from an EMBL/GenBank/DDBJ whole genome shotgun (WGS) entry which is preliminary data.</text>
</comment>
<feature type="region of interest" description="Disordered" evidence="1">
    <location>
        <begin position="1"/>
        <end position="52"/>
    </location>
</feature>
<evidence type="ECO:0000313" key="3">
    <source>
        <dbReference type="EMBL" id="ORY40775.1"/>
    </source>
</evidence>
<evidence type="ECO:0008006" key="5">
    <source>
        <dbReference type="Google" id="ProtNLM"/>
    </source>
</evidence>
<dbReference type="Proteomes" id="UP000193642">
    <property type="component" value="Unassembled WGS sequence"/>
</dbReference>
<sequence length="218" mass="23374">MSYSSSNNYVEDEGPAPHPRPAYFDTNRAAIDAPPPSPSPSPSIQVQQPSTQNTLSTPAIAGIASASLLLIAIAVVGFLMFQRARNRNNIGLIRPRRGSWKTGNNGFGKRPHSRSPTATSDDERAVFILPVDKQSEGDVGNVVVGSIHTVKVTYSAQLVDELCLVEGDQVEILQTFPDEWAKGKIAVAVARPVVEGEEGHVKGKDRVGEVGMFPMACL</sequence>
<evidence type="ECO:0000256" key="1">
    <source>
        <dbReference type="SAM" id="MobiDB-lite"/>
    </source>
</evidence>
<accession>A0A1Y2C387</accession>
<dbReference type="InterPro" id="IPR036028">
    <property type="entry name" value="SH3-like_dom_sf"/>
</dbReference>
<keyword evidence="2" id="KW-1133">Transmembrane helix</keyword>
<dbReference type="OrthoDB" id="5340910at2759"/>
<evidence type="ECO:0000313" key="4">
    <source>
        <dbReference type="Proteomes" id="UP000193642"/>
    </source>
</evidence>
<name>A0A1Y2C387_9FUNG</name>
<organism evidence="3 4">
    <name type="scientific">Rhizoclosmatium globosum</name>
    <dbReference type="NCBI Taxonomy" id="329046"/>
    <lineage>
        <taxon>Eukaryota</taxon>
        <taxon>Fungi</taxon>
        <taxon>Fungi incertae sedis</taxon>
        <taxon>Chytridiomycota</taxon>
        <taxon>Chytridiomycota incertae sedis</taxon>
        <taxon>Chytridiomycetes</taxon>
        <taxon>Chytridiales</taxon>
        <taxon>Chytriomycetaceae</taxon>
        <taxon>Rhizoclosmatium</taxon>
    </lineage>
</organism>
<keyword evidence="2" id="KW-0472">Membrane</keyword>
<evidence type="ECO:0000256" key="2">
    <source>
        <dbReference type="SAM" id="Phobius"/>
    </source>
</evidence>